<dbReference type="PIRSF" id="PIRSF006066">
    <property type="entry name" value="HI0050"/>
    <property type="match status" value="1"/>
</dbReference>
<evidence type="ECO:0000256" key="2">
    <source>
        <dbReference type="ARBA" id="ARBA00022475"/>
    </source>
</evidence>
<keyword evidence="3 7" id="KW-0997">Cell inner membrane</keyword>
<keyword evidence="2" id="KW-1003">Cell membrane</keyword>
<evidence type="ECO:0000256" key="7">
    <source>
        <dbReference type="RuleBase" id="RU369079"/>
    </source>
</evidence>
<feature type="transmembrane region" description="Helical" evidence="7">
    <location>
        <begin position="213"/>
        <end position="235"/>
    </location>
</feature>
<evidence type="ECO:0000256" key="1">
    <source>
        <dbReference type="ARBA" id="ARBA00004429"/>
    </source>
</evidence>
<dbReference type="InterPro" id="IPR010656">
    <property type="entry name" value="DctM"/>
</dbReference>
<feature type="transmembrane region" description="Helical" evidence="7">
    <location>
        <begin position="140"/>
        <end position="166"/>
    </location>
</feature>
<keyword evidence="5 7" id="KW-1133">Transmembrane helix</keyword>
<evidence type="ECO:0000256" key="6">
    <source>
        <dbReference type="ARBA" id="ARBA00023136"/>
    </source>
</evidence>
<dbReference type="InterPro" id="IPR004681">
    <property type="entry name" value="TRAP_DctM"/>
</dbReference>
<evidence type="ECO:0000256" key="3">
    <source>
        <dbReference type="ARBA" id="ARBA00022519"/>
    </source>
</evidence>
<dbReference type="PANTHER" id="PTHR33362">
    <property type="entry name" value="SIALIC ACID TRAP TRANSPORTER PERMEASE PROTEIN SIAT-RELATED"/>
    <property type="match status" value="1"/>
</dbReference>
<keyword evidence="10" id="KW-1185">Reference proteome</keyword>
<sequence>MVIIAIFVVSLLGAMAIGVPISYALILCALAMMYHLDLFDAQIVAQGLVNGADSFPLMAVPFFMLAGELMNAGGLSRRIVNMAIALVGHIKGGLGYVTILAACVLASLSGSAAADAAALAALLVPMMVKVGHDKATAGGLVAASGIIAPVLPPSIGLILFGVAANISITKLFLAGIAPGLMMGISLCAAWYIVSRRETLSTRPRAPRREIAKAFYEGIWALLLPVIILVGLRFGIFTPTEAGVVAAVYALFVSLVIYRELTWKSMYQVLVSSVMTTAMVMFLVASAMVAAWMITVADLPSSVVEVLEPLMDSPRLLMLLIVAIIVVIGMAMDMSPIILILAPVMMPVAVAAGIDPVYFGVIFVMTCAIGLITPPVGLVLNVVAGVSKIDFIATIRGVLPFLLAELLVIGLLLAFPQLLIVPAQWLY</sequence>
<dbReference type="NCBIfam" id="TIGR00786">
    <property type="entry name" value="dctM"/>
    <property type="match status" value="1"/>
</dbReference>
<protein>
    <recommendedName>
        <fullName evidence="7">TRAP transporter large permease protein</fullName>
    </recommendedName>
</protein>
<feature type="transmembrane region" description="Helical" evidence="7">
    <location>
        <begin position="313"/>
        <end position="331"/>
    </location>
</feature>
<feature type="transmembrane region" description="Helical" evidence="7">
    <location>
        <begin position="241"/>
        <end position="257"/>
    </location>
</feature>
<dbReference type="Proteomes" id="UP001059672">
    <property type="component" value="Chromosome"/>
</dbReference>
<comment type="similarity">
    <text evidence="7">Belongs to the TRAP transporter large permease family.</text>
</comment>
<accession>A0ABY5H8K2</accession>
<feature type="transmembrane region" description="Helical" evidence="7">
    <location>
        <begin position="172"/>
        <end position="193"/>
    </location>
</feature>
<feature type="transmembrane region" description="Helical" evidence="7">
    <location>
        <begin position="79"/>
        <end position="102"/>
    </location>
</feature>
<gene>
    <name evidence="9" type="ORF">KDW96_02215</name>
</gene>
<dbReference type="RefSeq" id="WP_255838776.1">
    <property type="nucleotide sequence ID" value="NZ_CP073346.1"/>
</dbReference>
<evidence type="ECO:0000313" key="10">
    <source>
        <dbReference type="Proteomes" id="UP001059672"/>
    </source>
</evidence>
<feature type="transmembrane region" description="Helical" evidence="7">
    <location>
        <begin position="48"/>
        <end position="67"/>
    </location>
</feature>
<comment type="subcellular location">
    <subcellularLocation>
        <location evidence="1 7">Cell inner membrane</location>
        <topology evidence="1 7">Multi-pass membrane protein</topology>
    </subcellularLocation>
</comment>
<reference evidence="9" key="1">
    <citation type="submission" date="2021-04" db="EMBL/GenBank/DDBJ databases">
        <title>Oceanospirillales bacteria with DddD are important DMSP degraders in coastal seawater.</title>
        <authorList>
            <person name="Liu J."/>
        </authorList>
    </citation>
    <scope>NUCLEOTIDE SEQUENCE</scope>
    <source>
        <strain evidence="9">D13-4</strain>
    </source>
</reference>
<proteinExistence type="inferred from homology"/>
<feature type="transmembrane region" description="Helical" evidence="7">
    <location>
        <begin position="397"/>
        <end position="419"/>
    </location>
</feature>
<evidence type="ECO:0000259" key="8">
    <source>
        <dbReference type="Pfam" id="PF06808"/>
    </source>
</evidence>
<feature type="domain" description="TRAP C4-dicarboxylate transport system permease DctM subunit" evidence="8">
    <location>
        <begin position="8"/>
        <end position="417"/>
    </location>
</feature>
<evidence type="ECO:0000256" key="5">
    <source>
        <dbReference type="ARBA" id="ARBA00022989"/>
    </source>
</evidence>
<dbReference type="EMBL" id="CP073346">
    <property type="protein sequence ID" value="UTW08167.1"/>
    <property type="molecule type" value="Genomic_DNA"/>
</dbReference>
<comment type="subunit">
    <text evidence="7">The complex comprises the extracytoplasmic solute receptor protein and the two transmembrane proteins.</text>
</comment>
<keyword evidence="4 7" id="KW-0812">Transmembrane</keyword>
<keyword evidence="7" id="KW-0813">Transport</keyword>
<evidence type="ECO:0000313" key="9">
    <source>
        <dbReference type="EMBL" id="UTW08167.1"/>
    </source>
</evidence>
<comment type="function">
    <text evidence="7">Part of the tripartite ATP-independent periplasmic (TRAP) transport system.</text>
</comment>
<dbReference type="PANTHER" id="PTHR33362:SF4">
    <property type="entry name" value="2,3-DIKETO-L-GULONATE TRAP TRANSPORTER LARGE PERMEASE PROTEIN YIAN"/>
    <property type="match status" value="1"/>
</dbReference>
<dbReference type="Pfam" id="PF06808">
    <property type="entry name" value="DctM"/>
    <property type="match status" value="1"/>
</dbReference>
<organism evidence="9 10">
    <name type="scientific">Pseudomonas benzenivorans</name>
    <dbReference type="NCBI Taxonomy" id="556533"/>
    <lineage>
        <taxon>Bacteria</taxon>
        <taxon>Pseudomonadati</taxon>
        <taxon>Pseudomonadota</taxon>
        <taxon>Gammaproteobacteria</taxon>
        <taxon>Pseudomonadales</taxon>
        <taxon>Pseudomonadaceae</taxon>
        <taxon>Pseudomonas</taxon>
    </lineage>
</organism>
<name>A0ABY5H8K2_9PSED</name>
<feature type="transmembrane region" description="Helical" evidence="7">
    <location>
        <begin position="359"/>
        <end position="385"/>
    </location>
</feature>
<feature type="transmembrane region" description="Helical" evidence="7">
    <location>
        <begin position="269"/>
        <end position="293"/>
    </location>
</feature>
<feature type="transmembrane region" description="Helical" evidence="7">
    <location>
        <begin position="336"/>
        <end position="353"/>
    </location>
</feature>
<feature type="transmembrane region" description="Helical" evidence="7">
    <location>
        <begin position="108"/>
        <end position="128"/>
    </location>
</feature>
<keyword evidence="6 7" id="KW-0472">Membrane</keyword>
<evidence type="ECO:0000256" key="4">
    <source>
        <dbReference type="ARBA" id="ARBA00022692"/>
    </source>
</evidence>